<evidence type="ECO:0000256" key="3">
    <source>
        <dbReference type="ARBA" id="ARBA00019082"/>
    </source>
</evidence>
<comment type="subcellular location">
    <subcellularLocation>
        <location evidence="1">Membrane</location>
        <topology evidence="1">Multi-pass membrane protein</topology>
    </subcellularLocation>
</comment>
<dbReference type="STRING" id="933852.A0A0C3B4A6"/>
<dbReference type="HOGENOM" id="CLU_018994_2_2_1"/>
<keyword evidence="12" id="KW-0012">Acyltransferase</keyword>
<feature type="transmembrane region" description="Helical" evidence="14">
    <location>
        <begin position="142"/>
        <end position="160"/>
    </location>
</feature>
<evidence type="ECO:0000256" key="11">
    <source>
        <dbReference type="ARBA" id="ARBA00023264"/>
    </source>
</evidence>
<evidence type="ECO:0000256" key="12">
    <source>
        <dbReference type="ARBA" id="ARBA00023315"/>
    </source>
</evidence>
<dbReference type="PANTHER" id="PTHR31201">
    <property type="entry name" value="OS01G0585100 PROTEIN"/>
    <property type="match status" value="1"/>
</dbReference>
<keyword evidence="11" id="KW-1208">Phospholipid metabolism</keyword>
<feature type="transmembrane region" description="Helical" evidence="14">
    <location>
        <begin position="120"/>
        <end position="136"/>
    </location>
</feature>
<feature type="region of interest" description="Disordered" evidence="13">
    <location>
        <begin position="398"/>
        <end position="473"/>
    </location>
</feature>
<dbReference type="InterPro" id="IPR021261">
    <property type="entry name" value="GPCAT"/>
</dbReference>
<dbReference type="GO" id="GO:0016020">
    <property type="term" value="C:membrane"/>
    <property type="evidence" value="ECO:0007669"/>
    <property type="project" value="UniProtKB-SubCell"/>
</dbReference>
<keyword evidence="6 14" id="KW-0812">Transmembrane</keyword>
<keyword evidence="4" id="KW-0444">Lipid biosynthesis</keyword>
<evidence type="ECO:0000256" key="6">
    <source>
        <dbReference type="ARBA" id="ARBA00022692"/>
    </source>
</evidence>
<feature type="transmembrane region" description="Helical" evidence="14">
    <location>
        <begin position="332"/>
        <end position="352"/>
    </location>
</feature>
<evidence type="ECO:0000313" key="15">
    <source>
        <dbReference type="EMBL" id="KIM26331.1"/>
    </source>
</evidence>
<dbReference type="Pfam" id="PF10998">
    <property type="entry name" value="DUF2838"/>
    <property type="match status" value="1"/>
</dbReference>
<evidence type="ECO:0000256" key="5">
    <source>
        <dbReference type="ARBA" id="ARBA00022679"/>
    </source>
</evidence>
<feature type="compositionally biased region" description="Polar residues" evidence="13">
    <location>
        <begin position="402"/>
        <end position="414"/>
    </location>
</feature>
<evidence type="ECO:0000313" key="16">
    <source>
        <dbReference type="Proteomes" id="UP000054097"/>
    </source>
</evidence>
<keyword evidence="10" id="KW-0594">Phospholipid biosynthesis</keyword>
<keyword evidence="9 14" id="KW-0472">Membrane</keyword>
<keyword evidence="7 14" id="KW-1133">Transmembrane helix</keyword>
<gene>
    <name evidence="15" type="ORF">M408DRAFT_25527</name>
</gene>
<dbReference type="AlphaFoldDB" id="A0A0C3B4A6"/>
<reference evidence="16" key="2">
    <citation type="submission" date="2015-01" db="EMBL/GenBank/DDBJ databases">
        <title>Evolutionary Origins and Diversification of the Mycorrhizal Mutualists.</title>
        <authorList>
            <consortium name="DOE Joint Genome Institute"/>
            <consortium name="Mycorrhizal Genomics Consortium"/>
            <person name="Kohler A."/>
            <person name="Kuo A."/>
            <person name="Nagy L.G."/>
            <person name="Floudas D."/>
            <person name="Copeland A."/>
            <person name="Barry K.W."/>
            <person name="Cichocki N."/>
            <person name="Veneault-Fourrey C."/>
            <person name="LaButti K."/>
            <person name="Lindquist E.A."/>
            <person name="Lipzen A."/>
            <person name="Lundell T."/>
            <person name="Morin E."/>
            <person name="Murat C."/>
            <person name="Riley R."/>
            <person name="Ohm R."/>
            <person name="Sun H."/>
            <person name="Tunlid A."/>
            <person name="Henrissat B."/>
            <person name="Grigoriev I.V."/>
            <person name="Hibbett D.S."/>
            <person name="Martin F."/>
        </authorList>
    </citation>
    <scope>NUCLEOTIDE SEQUENCE [LARGE SCALE GENOMIC DNA]</scope>
    <source>
        <strain evidence="16">MAFF 305830</strain>
    </source>
</reference>
<dbReference type="GO" id="GO:0016746">
    <property type="term" value="F:acyltransferase activity"/>
    <property type="evidence" value="ECO:0007669"/>
    <property type="project" value="UniProtKB-KW"/>
</dbReference>
<evidence type="ECO:0000256" key="8">
    <source>
        <dbReference type="ARBA" id="ARBA00023098"/>
    </source>
</evidence>
<dbReference type="OrthoDB" id="406287at2759"/>
<organism evidence="15 16">
    <name type="scientific">Serendipita vermifera MAFF 305830</name>
    <dbReference type="NCBI Taxonomy" id="933852"/>
    <lineage>
        <taxon>Eukaryota</taxon>
        <taxon>Fungi</taxon>
        <taxon>Dikarya</taxon>
        <taxon>Basidiomycota</taxon>
        <taxon>Agaricomycotina</taxon>
        <taxon>Agaricomycetes</taxon>
        <taxon>Sebacinales</taxon>
        <taxon>Serendipitaceae</taxon>
        <taxon>Serendipita</taxon>
    </lineage>
</organism>
<evidence type="ECO:0000256" key="13">
    <source>
        <dbReference type="SAM" id="MobiDB-lite"/>
    </source>
</evidence>
<dbReference type="EMBL" id="KN824307">
    <property type="protein sequence ID" value="KIM26331.1"/>
    <property type="molecule type" value="Genomic_DNA"/>
</dbReference>
<evidence type="ECO:0000256" key="9">
    <source>
        <dbReference type="ARBA" id="ARBA00023136"/>
    </source>
</evidence>
<dbReference type="PANTHER" id="PTHR31201:SF1">
    <property type="entry name" value="GLYCEROPHOSPHOCHOLINE ACYLTRANSFERASE 1"/>
    <property type="match status" value="1"/>
</dbReference>
<protein>
    <recommendedName>
        <fullName evidence="3">Glycerophosphocholine acyltransferase 1</fullName>
    </recommendedName>
</protein>
<sequence>MSDTPDRVTSRPPSRSSSALAVFSTPFEKWRNDEVEWSSAYTLLDTFETFFDARFDLWERRLKKQGQKVMDSTREAFRKRGLDKDIDKEISKLKETLAVRIQALNTAWHSTKVVKTREKVSFFVGVHTVLGSALMVCLYPEWVHIFYTIACAYLLPLRFFSYKQKAYHYFLFDLCYYVTILNFIYIWLLPGSASLLVACYCLSHGSLASAVITWRNSLVFHDIDKVTSLFIHIYAPFTFTTLRHYYPHEAATKRFPALLDVPHLHPGRALLFSSAIYVIWQALYWQFVYIGKKAKIESGQRTTSFSFLLADRRGMIGRALGSVPEKYRVASFMFGQFVYSILTELPAVYLLYDSSVRSTIFLFLLFGVSVWNGGGFYIEVFGRKFEKEMEALRKELAEMSASRATTPAQSTGSLSHHEGEASSEDEGGQLAMPQPQHPPKNPVNEGLDTVDRALQDGGHVVDEPLTLEEKKSQ</sequence>
<evidence type="ECO:0000256" key="10">
    <source>
        <dbReference type="ARBA" id="ARBA00023209"/>
    </source>
</evidence>
<feature type="transmembrane region" description="Helical" evidence="14">
    <location>
        <begin position="167"/>
        <end position="188"/>
    </location>
</feature>
<keyword evidence="16" id="KW-1185">Reference proteome</keyword>
<name>A0A0C3B4A6_SERVB</name>
<evidence type="ECO:0000256" key="1">
    <source>
        <dbReference type="ARBA" id="ARBA00004141"/>
    </source>
</evidence>
<dbReference type="GO" id="GO:0006656">
    <property type="term" value="P:phosphatidylcholine biosynthetic process"/>
    <property type="evidence" value="ECO:0007669"/>
    <property type="project" value="TreeGrafter"/>
</dbReference>
<feature type="transmembrane region" description="Helical" evidence="14">
    <location>
        <begin position="266"/>
        <end position="285"/>
    </location>
</feature>
<reference evidence="15 16" key="1">
    <citation type="submission" date="2014-04" db="EMBL/GenBank/DDBJ databases">
        <authorList>
            <consortium name="DOE Joint Genome Institute"/>
            <person name="Kuo A."/>
            <person name="Zuccaro A."/>
            <person name="Kohler A."/>
            <person name="Nagy L.G."/>
            <person name="Floudas D."/>
            <person name="Copeland A."/>
            <person name="Barry K.W."/>
            <person name="Cichocki N."/>
            <person name="Veneault-Fourrey C."/>
            <person name="LaButti K."/>
            <person name="Lindquist E.A."/>
            <person name="Lipzen A."/>
            <person name="Lundell T."/>
            <person name="Morin E."/>
            <person name="Murat C."/>
            <person name="Sun H."/>
            <person name="Tunlid A."/>
            <person name="Henrissat B."/>
            <person name="Grigoriev I.V."/>
            <person name="Hibbett D.S."/>
            <person name="Martin F."/>
            <person name="Nordberg H.P."/>
            <person name="Cantor M.N."/>
            <person name="Hua S.X."/>
        </authorList>
    </citation>
    <scope>NUCLEOTIDE SEQUENCE [LARGE SCALE GENOMIC DNA]</scope>
    <source>
        <strain evidence="15 16">MAFF 305830</strain>
    </source>
</reference>
<evidence type="ECO:0000256" key="7">
    <source>
        <dbReference type="ARBA" id="ARBA00022989"/>
    </source>
</evidence>
<evidence type="ECO:0000256" key="2">
    <source>
        <dbReference type="ARBA" id="ARBA00006675"/>
    </source>
</evidence>
<keyword evidence="8" id="KW-0443">Lipid metabolism</keyword>
<feature type="compositionally biased region" description="Basic and acidic residues" evidence="13">
    <location>
        <begin position="449"/>
        <end position="473"/>
    </location>
</feature>
<evidence type="ECO:0000256" key="4">
    <source>
        <dbReference type="ARBA" id="ARBA00022516"/>
    </source>
</evidence>
<proteinExistence type="inferred from homology"/>
<evidence type="ECO:0000256" key="14">
    <source>
        <dbReference type="SAM" id="Phobius"/>
    </source>
</evidence>
<accession>A0A0C3B4A6</accession>
<keyword evidence="5" id="KW-0808">Transferase</keyword>
<comment type="similarity">
    <text evidence="2">Belongs to the GPC1 family.</text>
</comment>
<dbReference type="Proteomes" id="UP000054097">
    <property type="component" value="Unassembled WGS sequence"/>
</dbReference>
<feature type="transmembrane region" description="Helical" evidence="14">
    <location>
        <begin position="358"/>
        <end position="378"/>
    </location>
</feature>